<dbReference type="EMBL" id="AYZM01000003">
    <property type="protein sequence ID" value="KRN26940.1"/>
    <property type="molecule type" value="Genomic_DNA"/>
</dbReference>
<dbReference type="STRING" id="1423804.FD14_GL003081"/>
<proteinExistence type="predicted"/>
<sequence length="54" mass="6299">MTIMGIDTDHYLAVSDNQRSLLLNQLRDAKLATVHDYERQISQIDYLRSKLTSF</sequence>
<accession>A0A0R2FPN0</accession>
<dbReference type="AlphaFoldDB" id="A0A0R2FPN0"/>
<gene>
    <name evidence="1" type="ORF">FD14_GL003081</name>
</gene>
<name>A0A0R2FPN0_9LACO</name>
<organism evidence="1 2">
    <name type="scientific">Secundilactobacillus similis DSM 23365 = JCM 2765</name>
    <dbReference type="NCBI Taxonomy" id="1423804"/>
    <lineage>
        <taxon>Bacteria</taxon>
        <taxon>Bacillati</taxon>
        <taxon>Bacillota</taxon>
        <taxon>Bacilli</taxon>
        <taxon>Lactobacillales</taxon>
        <taxon>Lactobacillaceae</taxon>
        <taxon>Secundilactobacillus</taxon>
    </lineage>
</organism>
<dbReference type="OrthoDB" id="2299051at2"/>
<evidence type="ECO:0000313" key="1">
    <source>
        <dbReference type="EMBL" id="KRN26940.1"/>
    </source>
</evidence>
<evidence type="ECO:0000313" key="2">
    <source>
        <dbReference type="Proteomes" id="UP000051442"/>
    </source>
</evidence>
<comment type="caution">
    <text evidence="1">The sequence shown here is derived from an EMBL/GenBank/DDBJ whole genome shotgun (WGS) entry which is preliminary data.</text>
</comment>
<protein>
    <submittedName>
        <fullName evidence="1">Uncharacterized protein</fullName>
    </submittedName>
</protein>
<keyword evidence="2" id="KW-1185">Reference proteome</keyword>
<dbReference type="Proteomes" id="UP000051442">
    <property type="component" value="Unassembled WGS sequence"/>
</dbReference>
<dbReference type="PATRIC" id="fig|1423804.4.peg.3315"/>
<reference evidence="1 2" key="1">
    <citation type="journal article" date="2015" name="Genome Announc.">
        <title>Expanding the biotechnology potential of lactobacilli through comparative genomics of 213 strains and associated genera.</title>
        <authorList>
            <person name="Sun Z."/>
            <person name="Harris H.M."/>
            <person name="McCann A."/>
            <person name="Guo C."/>
            <person name="Argimon S."/>
            <person name="Zhang W."/>
            <person name="Yang X."/>
            <person name="Jeffery I.B."/>
            <person name="Cooney J.C."/>
            <person name="Kagawa T.F."/>
            <person name="Liu W."/>
            <person name="Song Y."/>
            <person name="Salvetti E."/>
            <person name="Wrobel A."/>
            <person name="Rasinkangas P."/>
            <person name="Parkhill J."/>
            <person name="Rea M.C."/>
            <person name="O'Sullivan O."/>
            <person name="Ritari J."/>
            <person name="Douillard F.P."/>
            <person name="Paul Ross R."/>
            <person name="Yang R."/>
            <person name="Briner A.E."/>
            <person name="Felis G.E."/>
            <person name="de Vos W.M."/>
            <person name="Barrangou R."/>
            <person name="Klaenhammer T.R."/>
            <person name="Caufield P.W."/>
            <person name="Cui Y."/>
            <person name="Zhang H."/>
            <person name="O'Toole P.W."/>
        </authorList>
    </citation>
    <scope>NUCLEOTIDE SEQUENCE [LARGE SCALE GENOMIC DNA]</scope>
    <source>
        <strain evidence="1 2">DSM 23365</strain>
    </source>
</reference>